<name>A0A9P0AFZ1_BEMTA</name>
<dbReference type="InterPro" id="IPR008906">
    <property type="entry name" value="HATC_C_dom"/>
</dbReference>
<proteinExistence type="predicted"/>
<comment type="subcellular location">
    <subcellularLocation>
        <location evidence="1">Nucleus</location>
    </subcellularLocation>
</comment>
<reference evidence="8" key="1">
    <citation type="submission" date="2021-12" db="EMBL/GenBank/DDBJ databases">
        <authorList>
            <person name="King R."/>
        </authorList>
    </citation>
    <scope>NUCLEOTIDE SEQUENCE</scope>
</reference>
<dbReference type="Pfam" id="PF05699">
    <property type="entry name" value="Dimer_Tnp_hAT"/>
    <property type="match status" value="1"/>
</dbReference>
<feature type="region of interest" description="Disordered" evidence="6">
    <location>
        <begin position="145"/>
        <end position="173"/>
    </location>
</feature>
<dbReference type="GO" id="GO:0008270">
    <property type="term" value="F:zinc ion binding"/>
    <property type="evidence" value="ECO:0007669"/>
    <property type="project" value="UniProtKB-KW"/>
</dbReference>
<evidence type="ECO:0000313" key="9">
    <source>
        <dbReference type="Proteomes" id="UP001152759"/>
    </source>
</evidence>
<dbReference type="GO" id="GO:0046983">
    <property type="term" value="F:protein dimerization activity"/>
    <property type="evidence" value="ECO:0007669"/>
    <property type="project" value="InterPro"/>
</dbReference>
<evidence type="ECO:0000259" key="7">
    <source>
        <dbReference type="Pfam" id="PF05699"/>
    </source>
</evidence>
<dbReference type="AlphaFoldDB" id="A0A9P0AFZ1"/>
<feature type="compositionally biased region" description="Polar residues" evidence="6">
    <location>
        <begin position="150"/>
        <end position="161"/>
    </location>
</feature>
<organism evidence="8 9">
    <name type="scientific">Bemisia tabaci</name>
    <name type="common">Sweetpotato whitefly</name>
    <name type="synonym">Aleurodes tabaci</name>
    <dbReference type="NCBI Taxonomy" id="7038"/>
    <lineage>
        <taxon>Eukaryota</taxon>
        <taxon>Metazoa</taxon>
        <taxon>Ecdysozoa</taxon>
        <taxon>Arthropoda</taxon>
        <taxon>Hexapoda</taxon>
        <taxon>Insecta</taxon>
        <taxon>Pterygota</taxon>
        <taxon>Neoptera</taxon>
        <taxon>Paraneoptera</taxon>
        <taxon>Hemiptera</taxon>
        <taxon>Sternorrhyncha</taxon>
        <taxon>Aleyrodoidea</taxon>
        <taxon>Aleyrodidae</taxon>
        <taxon>Aleyrodinae</taxon>
        <taxon>Bemisia</taxon>
    </lineage>
</organism>
<evidence type="ECO:0000256" key="2">
    <source>
        <dbReference type="ARBA" id="ARBA00022723"/>
    </source>
</evidence>
<dbReference type="InterPro" id="IPR012337">
    <property type="entry name" value="RNaseH-like_sf"/>
</dbReference>
<keyword evidence="2" id="KW-0479">Metal-binding</keyword>
<evidence type="ECO:0000256" key="1">
    <source>
        <dbReference type="ARBA" id="ARBA00004123"/>
    </source>
</evidence>
<keyword evidence="5" id="KW-0539">Nucleus</keyword>
<evidence type="ECO:0000256" key="4">
    <source>
        <dbReference type="ARBA" id="ARBA00022833"/>
    </source>
</evidence>
<evidence type="ECO:0000256" key="5">
    <source>
        <dbReference type="ARBA" id="ARBA00023242"/>
    </source>
</evidence>
<evidence type="ECO:0000256" key="6">
    <source>
        <dbReference type="SAM" id="MobiDB-lite"/>
    </source>
</evidence>
<dbReference type="PANTHER" id="PTHR46481:SF10">
    <property type="entry name" value="ZINC FINGER BED DOMAIN-CONTAINING PROTEIN 39"/>
    <property type="match status" value="1"/>
</dbReference>
<protein>
    <recommendedName>
        <fullName evidence="7">HAT C-terminal dimerisation domain-containing protein</fullName>
    </recommendedName>
</protein>
<keyword evidence="9" id="KW-1185">Reference proteome</keyword>
<dbReference type="EMBL" id="OU963866">
    <property type="protein sequence ID" value="CAH0389724.1"/>
    <property type="molecule type" value="Genomic_DNA"/>
</dbReference>
<gene>
    <name evidence="8" type="ORF">BEMITA_LOCUS8523</name>
</gene>
<evidence type="ECO:0000256" key="3">
    <source>
        <dbReference type="ARBA" id="ARBA00022771"/>
    </source>
</evidence>
<dbReference type="GO" id="GO:0005634">
    <property type="term" value="C:nucleus"/>
    <property type="evidence" value="ECO:0007669"/>
    <property type="project" value="UniProtKB-SubCell"/>
</dbReference>
<dbReference type="PANTHER" id="PTHR46481">
    <property type="entry name" value="ZINC FINGER BED DOMAIN-CONTAINING PROTEIN 4"/>
    <property type="match status" value="1"/>
</dbReference>
<evidence type="ECO:0000313" key="8">
    <source>
        <dbReference type="EMBL" id="CAH0389724.1"/>
    </source>
</evidence>
<dbReference type="InterPro" id="IPR052035">
    <property type="entry name" value="ZnF_BED_domain_contain"/>
</dbReference>
<keyword evidence="3" id="KW-0863">Zinc-finger</keyword>
<accession>A0A9P0AFZ1</accession>
<keyword evidence="4" id="KW-0862">Zinc</keyword>
<sequence length="271" mass="31479">MFRRILKIKDAVTACVALLNITIELPTDEEWKILENACESLEIFDEISQHTGSEQRVTLFELNLMLNGLRAQLARLYNSEELPETVRNMVKDLSDGIKDRFGVSTTKDLYNESMLLDPRFKKDGFNVNYLYEETITRVQNKLKAIPHPQVSGTDPQSTTSEKNLRPSNRKPSKLFEPFDEKVEEKVMAQTRPEAHIIELHKFLSADNLRRDESPLKWWRKNRQLTRRRLCIPATSVPSETIFSNCGLTITQRRNCLKPSKVAMLIFLKLNW</sequence>
<feature type="domain" description="HAT C-terminal dimerisation" evidence="7">
    <location>
        <begin position="198"/>
        <end position="269"/>
    </location>
</feature>
<dbReference type="SUPFAM" id="SSF53098">
    <property type="entry name" value="Ribonuclease H-like"/>
    <property type="match status" value="1"/>
</dbReference>
<dbReference type="Proteomes" id="UP001152759">
    <property type="component" value="Chromosome 5"/>
</dbReference>